<sequence>MSKPLTPGIFVPLPCFFDDNEDLEVDDSKDLETFKKHVVCWSSPSVNVVSYIGLKSILDTVKAGVKPVVSGSMGEAVHLTHPERAALVRAAREALDSAGLPDVPIIAGAGALSTRETIAFAEEAAEAGADQVIVIPPGYYVEALKEDAYAAVKQYFMDVAAASPVPVLMYNFPAVTGGIDMDSDLICDIAKSAPNVCGIKLTCGAVGKLTRVTALSSSSSFAEQYPRKDQSAPFLVLDGFIDILYPSVAGAASGSITGLANIAPNVCRRLWELCNAEPSKQATKEAQELQALASRADWDTSKVGVAGTKYILNQVFGYNAKPRRPLLPTSEVRGAKLMQESSVKEILALEKKLASP</sequence>
<dbReference type="Gene3D" id="3.20.20.70">
    <property type="entry name" value="Aldolase class I"/>
    <property type="match status" value="1"/>
</dbReference>
<keyword evidence="1" id="KW-0456">Lyase</keyword>
<dbReference type="PANTHER" id="PTHR12128:SF66">
    <property type="entry name" value="4-HYDROXY-2-OXOGLUTARATE ALDOLASE, MITOCHONDRIAL"/>
    <property type="match status" value="1"/>
</dbReference>
<evidence type="ECO:0000313" key="2">
    <source>
        <dbReference type="EMBL" id="KTB29957.1"/>
    </source>
</evidence>
<dbReference type="InterPro" id="IPR013785">
    <property type="entry name" value="Aldolase_TIM"/>
</dbReference>
<organism evidence="2 3">
    <name type="scientific">Moniliophthora roreri</name>
    <name type="common">Frosty pod rot fungus</name>
    <name type="synonym">Monilia roreri</name>
    <dbReference type="NCBI Taxonomy" id="221103"/>
    <lineage>
        <taxon>Eukaryota</taxon>
        <taxon>Fungi</taxon>
        <taxon>Dikarya</taxon>
        <taxon>Basidiomycota</taxon>
        <taxon>Agaricomycotina</taxon>
        <taxon>Agaricomycetes</taxon>
        <taxon>Agaricomycetidae</taxon>
        <taxon>Agaricales</taxon>
        <taxon>Marasmiineae</taxon>
        <taxon>Marasmiaceae</taxon>
        <taxon>Moniliophthora</taxon>
    </lineage>
</organism>
<proteinExistence type="predicted"/>
<name>A0A0W0F0Y3_MONRR</name>
<dbReference type="SUPFAM" id="SSF51569">
    <property type="entry name" value="Aldolase"/>
    <property type="match status" value="1"/>
</dbReference>
<dbReference type="SMART" id="SM01130">
    <property type="entry name" value="DHDPS"/>
    <property type="match status" value="1"/>
</dbReference>
<dbReference type="PANTHER" id="PTHR12128">
    <property type="entry name" value="DIHYDRODIPICOLINATE SYNTHASE"/>
    <property type="match status" value="1"/>
</dbReference>
<evidence type="ECO:0008006" key="4">
    <source>
        <dbReference type="Google" id="ProtNLM"/>
    </source>
</evidence>
<evidence type="ECO:0000256" key="1">
    <source>
        <dbReference type="ARBA" id="ARBA00023239"/>
    </source>
</evidence>
<dbReference type="GO" id="GO:0008840">
    <property type="term" value="F:4-hydroxy-tetrahydrodipicolinate synthase activity"/>
    <property type="evidence" value="ECO:0007669"/>
    <property type="project" value="TreeGrafter"/>
</dbReference>
<dbReference type="EMBL" id="LATX01002402">
    <property type="protein sequence ID" value="KTB29957.1"/>
    <property type="molecule type" value="Genomic_DNA"/>
</dbReference>
<accession>A0A0W0F0Y3</accession>
<dbReference type="Proteomes" id="UP000054988">
    <property type="component" value="Unassembled WGS sequence"/>
</dbReference>
<dbReference type="AlphaFoldDB" id="A0A0W0F0Y3"/>
<dbReference type="CDD" id="cd00408">
    <property type="entry name" value="DHDPS-like"/>
    <property type="match status" value="1"/>
</dbReference>
<dbReference type="PRINTS" id="PR00146">
    <property type="entry name" value="DHPICSNTHASE"/>
</dbReference>
<dbReference type="Pfam" id="PF00701">
    <property type="entry name" value="DHDPS"/>
    <property type="match status" value="1"/>
</dbReference>
<comment type="caution">
    <text evidence="2">The sequence shown here is derived from an EMBL/GenBank/DDBJ whole genome shotgun (WGS) entry which is preliminary data.</text>
</comment>
<protein>
    <recommendedName>
        <fullName evidence="4">Dihydrodipicolinate synthetase</fullName>
    </recommendedName>
</protein>
<dbReference type="eggNOG" id="ENOG502QWNS">
    <property type="taxonomic scope" value="Eukaryota"/>
</dbReference>
<dbReference type="InterPro" id="IPR002220">
    <property type="entry name" value="DapA-like"/>
</dbReference>
<evidence type="ECO:0000313" key="3">
    <source>
        <dbReference type="Proteomes" id="UP000054988"/>
    </source>
</evidence>
<gene>
    <name evidence="2" type="ORF">WG66_17451</name>
</gene>
<reference evidence="2 3" key="1">
    <citation type="submission" date="2015-12" db="EMBL/GenBank/DDBJ databases">
        <title>Draft genome sequence of Moniliophthora roreri, the causal agent of frosty pod rot of cacao.</title>
        <authorList>
            <person name="Aime M.C."/>
            <person name="Diaz-Valderrama J.R."/>
            <person name="Kijpornyongpan T."/>
            <person name="Phillips-Mora W."/>
        </authorList>
    </citation>
    <scope>NUCLEOTIDE SEQUENCE [LARGE SCALE GENOMIC DNA]</scope>
    <source>
        <strain evidence="2 3">MCA 2952</strain>
    </source>
</reference>